<evidence type="ECO:0000259" key="2">
    <source>
        <dbReference type="Pfam" id="PF05193"/>
    </source>
</evidence>
<dbReference type="Gene3D" id="3.30.830.10">
    <property type="entry name" value="Metalloenzyme, LuxS/M16 peptidase-like"/>
    <property type="match status" value="1"/>
</dbReference>
<evidence type="ECO:0000256" key="1">
    <source>
        <dbReference type="SAM" id="SignalP"/>
    </source>
</evidence>
<dbReference type="Pfam" id="PF05193">
    <property type="entry name" value="Peptidase_M16_C"/>
    <property type="match status" value="1"/>
</dbReference>
<comment type="caution">
    <text evidence="3">The sequence shown here is derived from an EMBL/GenBank/DDBJ whole genome shotgun (WGS) entry which is preliminary data.</text>
</comment>
<name>A0A5R9IRX0_9GAMM</name>
<feature type="chain" id="PRO_5024426786" evidence="1">
    <location>
        <begin position="20"/>
        <end position="472"/>
    </location>
</feature>
<evidence type="ECO:0000313" key="4">
    <source>
        <dbReference type="Proteomes" id="UP000307790"/>
    </source>
</evidence>
<dbReference type="OrthoDB" id="9811314at2"/>
<dbReference type="Proteomes" id="UP000307790">
    <property type="component" value="Unassembled WGS sequence"/>
</dbReference>
<dbReference type="GO" id="GO:0046872">
    <property type="term" value="F:metal ion binding"/>
    <property type="evidence" value="ECO:0007669"/>
    <property type="project" value="InterPro"/>
</dbReference>
<feature type="signal peptide" evidence="1">
    <location>
        <begin position="1"/>
        <end position="19"/>
    </location>
</feature>
<gene>
    <name evidence="3" type="ORF">FE810_11270</name>
</gene>
<dbReference type="AlphaFoldDB" id="A0A5R9IRX0"/>
<organism evidence="3 4">
    <name type="scientific">Thalassotalea litorea</name>
    <dbReference type="NCBI Taxonomy" id="2020715"/>
    <lineage>
        <taxon>Bacteria</taxon>
        <taxon>Pseudomonadati</taxon>
        <taxon>Pseudomonadota</taxon>
        <taxon>Gammaproteobacteria</taxon>
        <taxon>Alteromonadales</taxon>
        <taxon>Colwelliaceae</taxon>
        <taxon>Thalassotalea</taxon>
    </lineage>
</organism>
<keyword evidence="4" id="KW-1185">Reference proteome</keyword>
<dbReference type="RefSeq" id="WP_138320156.1">
    <property type="nucleotide sequence ID" value="NZ_VCBC01000010.1"/>
</dbReference>
<dbReference type="PROSITE" id="PS51257">
    <property type="entry name" value="PROKAR_LIPOPROTEIN"/>
    <property type="match status" value="1"/>
</dbReference>
<dbReference type="InterPro" id="IPR007863">
    <property type="entry name" value="Peptidase_M16_C"/>
</dbReference>
<keyword evidence="1" id="KW-0732">Signal</keyword>
<dbReference type="SUPFAM" id="SSF63411">
    <property type="entry name" value="LuxS/MPP-like metallohydrolase"/>
    <property type="match status" value="1"/>
</dbReference>
<dbReference type="EMBL" id="VCBC01000010">
    <property type="protein sequence ID" value="TLU64658.1"/>
    <property type="molecule type" value="Genomic_DNA"/>
</dbReference>
<evidence type="ECO:0000313" key="3">
    <source>
        <dbReference type="EMBL" id="TLU64658.1"/>
    </source>
</evidence>
<sequence length="472" mass="52166">MKICLIIPLLATLSLVLGGCQHTMMNFTEAQAPILPEFRPHQLPRVAPLAQTQVPTPEITVLNSGHPWHRFAPNNDGRQQWVLVGLSPDKPLKEAALLRGLFQLRLLALRTDDSLPCSAGIGGRTSRHSLELHMNCPITVSPQKIITSLQGFLQAEGYSRLDLREVQRQQGVKRQLEAVNGSEIERVWARTVLGESHPYLTSQEDPKLIKKLDQAGVAQLLADLVADSQWLLISYGGAEEAQLLTDAMSWLPRPRKLQPQDPSLALSQPESKGGEILLIDAPGAVQTQVRIGYRLLQDEASTSETCRSLASWLGRGFSGRLFHDLRVVRGLTYGVYGDCIDNPLSTTLKFSGNTGIEHTGAFVKGVLDHLALAQNSPMPQAEFDALRQYLQSQERLRYASADSAHRTYVQDLLKSHIPLSQWLAAQSPGSLQGQASALFSRKPVIVLRGDRSIILQDLQEKLPDWPVREVSP</sequence>
<reference evidence="3 4" key="1">
    <citation type="submission" date="2019-05" db="EMBL/GenBank/DDBJ databases">
        <title>Genome sequences of Thalassotalea litorea 1K03283.</title>
        <authorList>
            <person name="Zhang D."/>
        </authorList>
    </citation>
    <scope>NUCLEOTIDE SEQUENCE [LARGE SCALE GENOMIC DNA]</scope>
    <source>
        <strain evidence="3 4">MCCC 1K03283</strain>
    </source>
</reference>
<accession>A0A5R9IRX0</accession>
<proteinExistence type="predicted"/>
<feature type="domain" description="Peptidase M16 C-terminal" evidence="2">
    <location>
        <begin position="235"/>
        <end position="388"/>
    </location>
</feature>
<protein>
    <submittedName>
        <fullName evidence="3">Insulinase family protein</fullName>
    </submittedName>
</protein>
<dbReference type="InterPro" id="IPR011249">
    <property type="entry name" value="Metalloenz_LuxS/M16"/>
</dbReference>